<dbReference type="AlphaFoldDB" id="A0A544T8R2"/>
<comment type="caution">
    <text evidence="1">The sequence shown here is derived from an EMBL/GenBank/DDBJ whole genome shotgun (WGS) entry which is preliminary data.</text>
</comment>
<reference evidence="1 2" key="1">
    <citation type="submission" date="2019-05" db="EMBL/GenBank/DDBJ databases">
        <title>Psychrobacillus vulpis sp. nov., a new species isolated from feces of a red fox that inhabits in The Tablas de Daimiel Natural Park, Albacete, Spain.</title>
        <authorList>
            <person name="Rodriguez M."/>
            <person name="Reina J.C."/>
            <person name="Bejar V."/>
            <person name="Llamas I."/>
        </authorList>
    </citation>
    <scope>NUCLEOTIDE SEQUENCE [LARGE SCALE GENOMIC DNA]</scope>
    <source>
        <strain evidence="1 2">NEAU-3TGS17</strain>
    </source>
</reference>
<organism evidence="1 2">
    <name type="scientific">Psychrobacillus lasiicapitis</name>
    <dbReference type="NCBI Taxonomy" id="1636719"/>
    <lineage>
        <taxon>Bacteria</taxon>
        <taxon>Bacillati</taxon>
        <taxon>Bacillota</taxon>
        <taxon>Bacilli</taxon>
        <taxon>Bacillales</taxon>
        <taxon>Bacillaceae</taxon>
        <taxon>Psychrobacillus</taxon>
    </lineage>
</organism>
<evidence type="ECO:0000313" key="2">
    <source>
        <dbReference type="Proteomes" id="UP000317316"/>
    </source>
</evidence>
<accession>A0A544T8R2</accession>
<gene>
    <name evidence="1" type="ORF">FG382_09585</name>
</gene>
<evidence type="ECO:0000313" key="1">
    <source>
        <dbReference type="EMBL" id="TQR13852.1"/>
    </source>
</evidence>
<sequence>MKTFRTLEQSKKDLQEIQEYVALIEKYQPENFVQQVIHAYVIHGSIAKTAEVLNGLGYTIEQGEVSASIKSTPVKGDLLHKKVKSLYLKKTRSSRRVAKSYF</sequence>
<dbReference type="EMBL" id="VDGH01000005">
    <property type="protein sequence ID" value="TQR13852.1"/>
    <property type="molecule type" value="Genomic_DNA"/>
</dbReference>
<dbReference type="OrthoDB" id="2428825at2"/>
<name>A0A544T8R2_9BACI</name>
<dbReference type="RefSeq" id="WP_142538684.1">
    <property type="nucleotide sequence ID" value="NZ_BMIE01000005.1"/>
</dbReference>
<protein>
    <submittedName>
        <fullName evidence="1">Uncharacterized protein</fullName>
    </submittedName>
</protein>
<keyword evidence="2" id="KW-1185">Reference proteome</keyword>
<dbReference type="Proteomes" id="UP000317316">
    <property type="component" value="Unassembled WGS sequence"/>
</dbReference>
<proteinExistence type="predicted"/>